<keyword evidence="1 5" id="KW-0245">EGF-like domain</keyword>
<dbReference type="InterPro" id="IPR018097">
    <property type="entry name" value="EGF_Ca-bd_CS"/>
</dbReference>
<evidence type="ECO:0000256" key="4">
    <source>
        <dbReference type="ARBA" id="ARBA00023157"/>
    </source>
</evidence>
<dbReference type="Proteomes" id="UP000835052">
    <property type="component" value="Unassembled WGS sequence"/>
</dbReference>
<keyword evidence="2 8" id="KW-0732">Signal</keyword>
<dbReference type="InterPro" id="IPR003886">
    <property type="entry name" value="NIDO_dom"/>
</dbReference>
<evidence type="ECO:0000313" key="11">
    <source>
        <dbReference type="EMBL" id="CAD6187998.1"/>
    </source>
</evidence>
<feature type="region of interest" description="Disordered" evidence="6">
    <location>
        <begin position="535"/>
        <end position="567"/>
    </location>
</feature>
<dbReference type="PROSITE" id="PS01186">
    <property type="entry name" value="EGF_2"/>
    <property type="match status" value="5"/>
</dbReference>
<dbReference type="PROSITE" id="PS51220">
    <property type="entry name" value="NIDO"/>
    <property type="match status" value="1"/>
</dbReference>
<dbReference type="InterPro" id="IPR049883">
    <property type="entry name" value="NOTCH1_EGF-like"/>
</dbReference>
<dbReference type="SMART" id="SM00539">
    <property type="entry name" value="NIDO"/>
    <property type="match status" value="2"/>
</dbReference>
<organism evidence="11 12">
    <name type="scientific">Caenorhabditis auriculariae</name>
    <dbReference type="NCBI Taxonomy" id="2777116"/>
    <lineage>
        <taxon>Eukaryota</taxon>
        <taxon>Metazoa</taxon>
        <taxon>Ecdysozoa</taxon>
        <taxon>Nematoda</taxon>
        <taxon>Chromadorea</taxon>
        <taxon>Rhabditida</taxon>
        <taxon>Rhabditina</taxon>
        <taxon>Rhabditomorpha</taxon>
        <taxon>Rhabditoidea</taxon>
        <taxon>Rhabditidae</taxon>
        <taxon>Peloderinae</taxon>
        <taxon>Caenorhabditis</taxon>
    </lineage>
</organism>
<reference evidence="11" key="1">
    <citation type="submission" date="2020-10" db="EMBL/GenBank/DDBJ databases">
        <authorList>
            <person name="Kikuchi T."/>
        </authorList>
    </citation>
    <scope>NUCLEOTIDE SEQUENCE</scope>
    <source>
        <strain evidence="11">NKZ352</strain>
    </source>
</reference>
<dbReference type="InterPro" id="IPR009017">
    <property type="entry name" value="GFP"/>
</dbReference>
<dbReference type="EMBL" id="CAJGYM010000007">
    <property type="protein sequence ID" value="CAD6187998.1"/>
    <property type="molecule type" value="Genomic_DNA"/>
</dbReference>
<dbReference type="FunFam" id="2.10.25.10:FF:000038">
    <property type="entry name" value="Fibrillin 2"/>
    <property type="match status" value="4"/>
</dbReference>
<sequence>MHWSLGPSARALSFFFFVPIVTLALRHHPFAGHVRYKRQLVEEPAQQIDLNITVPYIFSARLYPYGPTRGDISIRGDAEVYKLENPFHFMAGVYDTIYAGPSLPKVGSWNPAGVFSLKRCCCLVVSEFPKTSLRYHLSRAVGRVSGHRGFHSITYHPRAIDAAVPFCIMRLRQVRTYCDLCQNNGVKLFVERLKEGHGDLQTSASEPKPKVGVHYCLSEKSQIRRDGSIGMSSKASRPAALPVDEPTIAVFWMPSHGGNVHYRETDDVSIVNLAHNEVNIQYRYGSQFRVKSVVLVTWENVHDQQKLETEGNTFQLALIVGDSMTFAHLVYSKLAANRNAVAGFSSGTLSYSLPDSATAEAMMLSEKSDIGIPGEWLFRIDSEQVYLCGAGFKGLECIESCAPSQWFNDCSRSCHCDGADSCDQENGRCPNGKCSPGWQNEPVCDEDIDECVEGTSTCPREQPDCLNTPGAFLCLCFEYDEVRKACKSSVDREEIASPPSQPIPVDIVPLKPSFSRAAPTIKPPVQHTRFISTTRTTRLPPTRKPSTSISQHFTNTPLSTTDPTTKHMTTTTASTTVSVCQLCDSRAECVQGTCKCSQGWRGDGFRCYDVDECAVTASVCGNHSTCSNTDGGFECTCVGGFRSEDGDCVDVDECRETPQICGGGRGVECVNSEGSFLCRCRDGYLGDPSETCTDVNECESGDACGPNANCTNTDGGFECECQSGFERLAEGAHCTDRDECAVEPCHPAAICSNTRGGYSCACIEGFVGDGTTCHETILYPISNDSIVIPRSWNSIATLPLISPLRLFGRQYDTAFLSTNGVLSFDQPLPGLVENADAIHASAVFALHAQYDYVREGLVAYTYINETDAVAFPLLTRASLSVQQAFGISSFRTRSLHIFTFDRVRQAGSENLNSFQIVLSESSDATILTLIYELTQAKGPMTGISTPSTFYMLPNDRLHTKSNVGQPGKWMFRVDAVDLQTCPVGRKTEPFCDSECEPGRFGVGCRSECRCLNGEACDSVSGGCPKGVCAAGWTGVSCDEDVDECSTNVVSCGDGAFCKNTRGGYTCDCKKGYALVNKVCKPLERCLSRFGVPCARNARCIESENGPSCECRTGFKGDGFRCIAENREASLEDISKHMLDGSPDGTAHDAEVEAPVNSDRPFVMKNWESFKTSTSASSSVAVPKLYTVRTPPLLYTAPPLKPTDENTSNDRRSSEKVEEAEALRMLFWIVPSSLIGIWILIILVVCLLCWRSQRKRRERQQYNRGWKSGVPTSRAITAPVVANPNVIYSTRPRITYEGY</sequence>
<dbReference type="SUPFAM" id="SSF57184">
    <property type="entry name" value="Growth factor receptor domain"/>
    <property type="match status" value="2"/>
</dbReference>
<evidence type="ECO:0000259" key="9">
    <source>
        <dbReference type="PROSITE" id="PS50026"/>
    </source>
</evidence>
<dbReference type="GO" id="GO:0007160">
    <property type="term" value="P:cell-matrix adhesion"/>
    <property type="evidence" value="ECO:0007669"/>
    <property type="project" value="InterPro"/>
</dbReference>
<evidence type="ECO:0000256" key="1">
    <source>
        <dbReference type="ARBA" id="ARBA00022536"/>
    </source>
</evidence>
<feature type="domain" description="EGF-like" evidence="9">
    <location>
        <begin position="694"/>
        <end position="735"/>
    </location>
</feature>
<name>A0A8S1GZX7_9PELO</name>
<dbReference type="GO" id="GO:0005509">
    <property type="term" value="F:calcium ion binding"/>
    <property type="evidence" value="ECO:0007669"/>
    <property type="project" value="InterPro"/>
</dbReference>
<dbReference type="Gene3D" id="2.170.300.10">
    <property type="entry name" value="Tie2 ligand-binding domain superfamily"/>
    <property type="match status" value="2"/>
</dbReference>
<dbReference type="InterPro" id="IPR009030">
    <property type="entry name" value="Growth_fac_rcpt_cys_sf"/>
</dbReference>
<dbReference type="PROSITE" id="PS01187">
    <property type="entry name" value="EGF_CA"/>
    <property type="match status" value="4"/>
</dbReference>
<dbReference type="InterPro" id="IPR001881">
    <property type="entry name" value="EGF-like_Ca-bd_dom"/>
</dbReference>
<dbReference type="Gene3D" id="2.10.25.10">
    <property type="entry name" value="Laminin"/>
    <property type="match status" value="6"/>
</dbReference>
<proteinExistence type="predicted"/>
<dbReference type="SMART" id="SM00179">
    <property type="entry name" value="EGF_CA"/>
    <property type="match status" value="7"/>
</dbReference>
<feature type="chain" id="PRO_5035930460" evidence="8">
    <location>
        <begin position="25"/>
        <end position="1298"/>
    </location>
</feature>
<evidence type="ECO:0000256" key="6">
    <source>
        <dbReference type="SAM" id="MobiDB-lite"/>
    </source>
</evidence>
<feature type="domain" description="EGF-like" evidence="9">
    <location>
        <begin position="736"/>
        <end position="774"/>
    </location>
</feature>
<dbReference type="GO" id="GO:0071944">
    <property type="term" value="C:cell periphery"/>
    <property type="evidence" value="ECO:0007669"/>
    <property type="project" value="UniProtKB-ARBA"/>
</dbReference>
<keyword evidence="7" id="KW-0812">Transmembrane</keyword>
<dbReference type="InterPro" id="IPR024731">
    <property type="entry name" value="NELL2-like_EGF"/>
</dbReference>
<evidence type="ECO:0000256" key="8">
    <source>
        <dbReference type="SAM" id="SignalP"/>
    </source>
</evidence>
<dbReference type="CDD" id="cd00054">
    <property type="entry name" value="EGF_CA"/>
    <property type="match status" value="5"/>
</dbReference>
<feature type="domain" description="NIDO" evidence="10">
    <location>
        <begin position="246"/>
        <end position="383"/>
    </location>
</feature>
<comment type="caution">
    <text evidence="5">Lacks conserved residue(s) required for the propagation of feature annotation.</text>
</comment>
<dbReference type="PANTHER" id="PTHR24039">
    <property type="entry name" value="FIBRILLIN-RELATED"/>
    <property type="match status" value="1"/>
</dbReference>
<dbReference type="PROSITE" id="PS00010">
    <property type="entry name" value="ASX_HYDROXYL"/>
    <property type="match status" value="5"/>
</dbReference>
<accession>A0A8S1GZX7</accession>
<feature type="domain" description="EGF-like" evidence="9">
    <location>
        <begin position="1040"/>
        <end position="1080"/>
    </location>
</feature>
<feature type="domain" description="EGF-like" evidence="9">
    <location>
        <begin position="609"/>
        <end position="647"/>
    </location>
</feature>
<keyword evidence="12" id="KW-1185">Reference proteome</keyword>
<dbReference type="Gene3D" id="2.40.155.10">
    <property type="entry name" value="Green fluorescent protein"/>
    <property type="match status" value="1"/>
</dbReference>
<keyword evidence="4 5" id="KW-1015">Disulfide bond</keyword>
<comment type="caution">
    <text evidence="11">The sequence shown here is derived from an EMBL/GenBank/DDBJ whole genome shotgun (WGS) entry which is preliminary data.</text>
</comment>
<dbReference type="InterPro" id="IPR000742">
    <property type="entry name" value="EGF"/>
</dbReference>
<feature type="signal peptide" evidence="8">
    <location>
        <begin position="1"/>
        <end position="24"/>
    </location>
</feature>
<evidence type="ECO:0000256" key="2">
    <source>
        <dbReference type="ARBA" id="ARBA00022729"/>
    </source>
</evidence>
<gene>
    <name evidence="11" type="ORF">CAUJ_LOCUS3917</name>
</gene>
<protein>
    <submittedName>
        <fullName evidence="11">Uncharacterized protein</fullName>
    </submittedName>
</protein>
<evidence type="ECO:0000256" key="7">
    <source>
        <dbReference type="SAM" id="Phobius"/>
    </source>
</evidence>
<dbReference type="PANTHER" id="PTHR24039:SF51">
    <property type="entry name" value="NIDOGEN"/>
    <property type="match status" value="1"/>
</dbReference>
<feature type="domain" description="EGF-like" evidence="9">
    <location>
        <begin position="650"/>
        <end position="693"/>
    </location>
</feature>
<feature type="domain" description="EGF-like" evidence="9">
    <location>
        <begin position="1081"/>
        <end position="1122"/>
    </location>
</feature>
<dbReference type="PROSITE" id="PS50026">
    <property type="entry name" value="EGF_3"/>
    <property type="match status" value="6"/>
</dbReference>
<dbReference type="Pfam" id="PF06119">
    <property type="entry name" value="NIDO"/>
    <property type="match status" value="2"/>
</dbReference>
<evidence type="ECO:0000256" key="5">
    <source>
        <dbReference type="PROSITE-ProRule" id="PRU00076"/>
    </source>
</evidence>
<feature type="disulfide bond" evidence="5">
    <location>
        <begin position="661"/>
        <end position="678"/>
    </location>
</feature>
<dbReference type="Pfam" id="PF07645">
    <property type="entry name" value="EGF_CA"/>
    <property type="match status" value="5"/>
</dbReference>
<keyword evidence="7" id="KW-1133">Transmembrane helix</keyword>
<dbReference type="SMART" id="SM00181">
    <property type="entry name" value="EGF"/>
    <property type="match status" value="8"/>
</dbReference>
<evidence type="ECO:0000313" key="12">
    <source>
        <dbReference type="Proteomes" id="UP000835052"/>
    </source>
</evidence>
<dbReference type="Pfam" id="PF12947">
    <property type="entry name" value="EGF_3"/>
    <property type="match status" value="1"/>
</dbReference>
<evidence type="ECO:0000256" key="3">
    <source>
        <dbReference type="ARBA" id="ARBA00022737"/>
    </source>
</evidence>
<dbReference type="SUPFAM" id="SSF57196">
    <property type="entry name" value="EGF/Laminin"/>
    <property type="match status" value="2"/>
</dbReference>
<keyword evidence="3" id="KW-0677">Repeat</keyword>
<feature type="transmembrane region" description="Helical" evidence="7">
    <location>
        <begin position="1224"/>
        <end position="1249"/>
    </location>
</feature>
<dbReference type="OrthoDB" id="10045365at2759"/>
<evidence type="ECO:0000259" key="10">
    <source>
        <dbReference type="PROSITE" id="PS51220"/>
    </source>
</evidence>
<keyword evidence="7" id="KW-0472">Membrane</keyword>
<dbReference type="InterPro" id="IPR000152">
    <property type="entry name" value="EGF-type_Asp/Asn_hydroxyl_site"/>
</dbReference>